<keyword evidence="3" id="KW-1185">Reference proteome</keyword>
<feature type="non-terminal residue" evidence="2">
    <location>
        <position position="1"/>
    </location>
</feature>
<name>L8GS88_ACACF</name>
<protein>
    <submittedName>
        <fullName evidence="2">Uncharacterized protein</fullName>
    </submittedName>
</protein>
<organism evidence="2 3">
    <name type="scientific">Acanthamoeba castellanii (strain ATCC 30010 / Neff)</name>
    <dbReference type="NCBI Taxonomy" id="1257118"/>
    <lineage>
        <taxon>Eukaryota</taxon>
        <taxon>Amoebozoa</taxon>
        <taxon>Discosea</taxon>
        <taxon>Longamoebia</taxon>
        <taxon>Centramoebida</taxon>
        <taxon>Acanthamoebidae</taxon>
        <taxon>Acanthamoeba</taxon>
    </lineage>
</organism>
<dbReference type="KEGG" id="acan:ACA1_340680"/>
<reference evidence="2 3" key="1">
    <citation type="journal article" date="2013" name="Genome Biol.">
        <title>Genome of Acanthamoeba castellanii highlights extensive lateral gene transfer and early evolution of tyrosine kinase signaling.</title>
        <authorList>
            <person name="Clarke M."/>
            <person name="Lohan A.J."/>
            <person name="Liu B."/>
            <person name="Lagkouvardos I."/>
            <person name="Roy S."/>
            <person name="Zafar N."/>
            <person name="Bertelli C."/>
            <person name="Schilde C."/>
            <person name="Kianianmomeni A."/>
            <person name="Burglin T.R."/>
            <person name="Frech C."/>
            <person name="Turcotte B."/>
            <person name="Kopec K.O."/>
            <person name="Synnott J.M."/>
            <person name="Choo C."/>
            <person name="Paponov I."/>
            <person name="Finkler A."/>
            <person name="Soon Heng Tan C."/>
            <person name="Hutchins A.P."/>
            <person name="Weinmeier T."/>
            <person name="Rattei T."/>
            <person name="Chu J.S."/>
            <person name="Gimenez G."/>
            <person name="Irimia M."/>
            <person name="Rigden D.J."/>
            <person name="Fitzpatrick D.A."/>
            <person name="Lorenzo-Morales J."/>
            <person name="Bateman A."/>
            <person name="Chiu C.H."/>
            <person name="Tang P."/>
            <person name="Hegemann P."/>
            <person name="Fromm H."/>
            <person name="Raoult D."/>
            <person name="Greub G."/>
            <person name="Miranda-Saavedra D."/>
            <person name="Chen N."/>
            <person name="Nash P."/>
            <person name="Ginger M.L."/>
            <person name="Horn M."/>
            <person name="Schaap P."/>
            <person name="Caler L."/>
            <person name="Loftus B."/>
        </authorList>
    </citation>
    <scope>NUCLEOTIDE SEQUENCE [LARGE SCALE GENOMIC DNA]</scope>
    <source>
        <strain evidence="2 3">Neff</strain>
    </source>
</reference>
<proteinExistence type="predicted"/>
<dbReference type="GeneID" id="14916110"/>
<feature type="region of interest" description="Disordered" evidence="1">
    <location>
        <begin position="144"/>
        <end position="169"/>
    </location>
</feature>
<evidence type="ECO:0000313" key="3">
    <source>
        <dbReference type="Proteomes" id="UP000011083"/>
    </source>
</evidence>
<feature type="compositionally biased region" description="Low complexity" evidence="1">
    <location>
        <begin position="151"/>
        <end position="163"/>
    </location>
</feature>
<gene>
    <name evidence="2" type="ORF">ACA1_340680</name>
</gene>
<dbReference type="RefSeq" id="XP_004337481.1">
    <property type="nucleotide sequence ID" value="XM_004337433.1"/>
</dbReference>
<sequence>MDEARRLAIGAEVSSSDTQLSGHAARKLTYSVTTDAQTRKLTEVIAVKDEKLYVVSLSHPFDDSSESAAESEAHAYFFGHIVRQFEFIDDSTPSKADLALYQNHTTHPKIAIEYSVNTHQIQPNMGGPFVISLVHFADKKAEDAKGKGKAKAQPPSDPQSPSSMVGLIVGPLPDTGDKAMWTLDKFGTMIKNQLLQR</sequence>
<dbReference type="EMBL" id="KB008030">
    <property type="protein sequence ID" value="ELR15468.1"/>
    <property type="molecule type" value="Genomic_DNA"/>
</dbReference>
<evidence type="ECO:0000313" key="2">
    <source>
        <dbReference type="EMBL" id="ELR15468.1"/>
    </source>
</evidence>
<dbReference type="AlphaFoldDB" id="L8GS88"/>
<accession>L8GS88</accession>
<dbReference type="VEuPathDB" id="AmoebaDB:ACA1_340680"/>
<dbReference type="Proteomes" id="UP000011083">
    <property type="component" value="Unassembled WGS sequence"/>
</dbReference>
<evidence type="ECO:0000256" key="1">
    <source>
        <dbReference type="SAM" id="MobiDB-lite"/>
    </source>
</evidence>